<feature type="compositionally biased region" description="Polar residues" evidence="2">
    <location>
        <begin position="503"/>
        <end position="514"/>
    </location>
</feature>
<evidence type="ECO:0000313" key="5">
    <source>
        <dbReference type="Proteomes" id="UP000594262"/>
    </source>
</evidence>
<dbReference type="Pfam" id="PF12516">
    <property type="entry name" value="DUF3719"/>
    <property type="match status" value="1"/>
</dbReference>
<evidence type="ECO:0000256" key="1">
    <source>
        <dbReference type="ARBA" id="ARBA00008309"/>
    </source>
</evidence>
<organism evidence="4 5">
    <name type="scientific">Clytia hemisphaerica</name>
    <dbReference type="NCBI Taxonomy" id="252671"/>
    <lineage>
        <taxon>Eukaryota</taxon>
        <taxon>Metazoa</taxon>
        <taxon>Cnidaria</taxon>
        <taxon>Hydrozoa</taxon>
        <taxon>Hydroidolina</taxon>
        <taxon>Leptothecata</taxon>
        <taxon>Obeliida</taxon>
        <taxon>Clytiidae</taxon>
        <taxon>Clytia</taxon>
    </lineage>
</organism>
<feature type="compositionally biased region" description="Polar residues" evidence="2">
    <location>
        <begin position="402"/>
        <end position="416"/>
    </location>
</feature>
<sequence>MTRRSRSIDIHGLSKTTIESLRPLPEKAEEPSPHHSTIQQHTLPGYGSTAFGHQVPPRLRGLSVESDEESFISEDKLSISDASSLGTIRSSSSFGSIQSVRTLGNTSTGRSSVYSWGNDDEFDKQAANKVWDIFEDVDQCLFQNSIKEGQGDPMKEECFDWKSSFKYIRVTGRQLTPDHEEGTQIIPTALPTSHRNSDIDEDDDILSVNDGFYGDDEIESDTTSLGVYGNKAGILLDSEDVLPHLNEEVFAQHGQVEEFFAFDEKTIETSRDSCKDMKMKRRAIPPITPQALARDMALSECFDHVWSQAVKTLSDLLKLYIKARSVDRENKYSNVRDDLLESALTLHGTHDPYKMPPQLHSQMKMKPDLSDLKDVMTIRSVSLKQRAPSTSMYRHEDDGQSRLGTSSSTMTQKTFGGKTSSLLYDRMMSAKTPKRTIRLQPLQPPKTAGHVDSNIGEIRGTRLSNVTVGNGQQSWVARNGTLPPLDRLGTTEELRKSPKRNTRASSAVNAPSKHSSQRDRGGGGISMLPDSRPNTNHSYRSDVRTPHQFNRPASRSRDFPVNKLYGQSHPQTINENSYLRISSHFRNDPPNQQEVDDFVLWGHGPPLISHQQRRGKTANQR</sequence>
<feature type="region of interest" description="Disordered" evidence="2">
    <location>
        <begin position="469"/>
        <end position="561"/>
    </location>
</feature>
<feature type="region of interest" description="Disordered" evidence="2">
    <location>
        <begin position="1"/>
        <end position="51"/>
    </location>
</feature>
<dbReference type="EnsemblMetazoa" id="CLYHEMT002940.1">
    <property type="protein sequence ID" value="CLYHEMP002940.1"/>
    <property type="gene ID" value="CLYHEMG002940"/>
</dbReference>
<accession>A0A7M5V3T1</accession>
<dbReference type="PANTHER" id="PTHR31997:SF1">
    <property type="entry name" value="AGAP003710-PA"/>
    <property type="match status" value="1"/>
</dbReference>
<dbReference type="PANTHER" id="PTHR31997">
    <property type="entry name" value="AGAP003710-PA"/>
    <property type="match status" value="1"/>
</dbReference>
<evidence type="ECO:0000313" key="4">
    <source>
        <dbReference type="EnsemblMetazoa" id="CLYHEMP002940.1"/>
    </source>
</evidence>
<name>A0A7M5V3T1_9CNID</name>
<feature type="region of interest" description="Disordered" evidence="2">
    <location>
        <begin position="386"/>
        <end position="416"/>
    </location>
</feature>
<feature type="compositionally biased region" description="Basic and acidic residues" evidence="2">
    <location>
        <begin position="24"/>
        <end position="33"/>
    </location>
</feature>
<keyword evidence="5" id="KW-1185">Reference proteome</keyword>
<dbReference type="RefSeq" id="XP_066923289.1">
    <property type="nucleotide sequence ID" value="XM_067067188.1"/>
</dbReference>
<dbReference type="OrthoDB" id="2134133at2759"/>
<feature type="domain" description="DUF3719" evidence="3">
    <location>
        <begin position="153"/>
        <end position="195"/>
    </location>
</feature>
<dbReference type="InterPro" id="IPR039630">
    <property type="entry name" value="FAM149"/>
</dbReference>
<evidence type="ECO:0000256" key="2">
    <source>
        <dbReference type="SAM" id="MobiDB-lite"/>
    </source>
</evidence>
<dbReference type="InterPro" id="IPR022194">
    <property type="entry name" value="DUF3719"/>
</dbReference>
<dbReference type="AlphaFoldDB" id="A0A7M5V3T1"/>
<dbReference type="GeneID" id="136810624"/>
<comment type="similarity">
    <text evidence="1">Belongs to the FAM149 family.</text>
</comment>
<dbReference type="Proteomes" id="UP000594262">
    <property type="component" value="Unplaced"/>
</dbReference>
<proteinExistence type="inferred from homology"/>
<reference evidence="4" key="1">
    <citation type="submission" date="2021-01" db="UniProtKB">
        <authorList>
            <consortium name="EnsemblMetazoa"/>
        </authorList>
    </citation>
    <scope>IDENTIFICATION</scope>
</reference>
<protein>
    <recommendedName>
        <fullName evidence="3">DUF3719 domain-containing protein</fullName>
    </recommendedName>
</protein>
<evidence type="ECO:0000259" key="3">
    <source>
        <dbReference type="Pfam" id="PF12516"/>
    </source>
</evidence>